<dbReference type="InterPro" id="IPR011990">
    <property type="entry name" value="TPR-like_helical_dom_sf"/>
</dbReference>
<dbReference type="Gene3D" id="1.25.40.10">
    <property type="entry name" value="Tetratricopeptide repeat domain"/>
    <property type="match status" value="3"/>
</dbReference>
<dbReference type="InterPro" id="IPR019734">
    <property type="entry name" value="TPR_rpt"/>
</dbReference>
<dbReference type="EMBL" id="FJOG01000002">
    <property type="protein sequence ID" value="CZR51509.1"/>
    <property type="molecule type" value="Genomic_DNA"/>
</dbReference>
<organism evidence="4 5">
    <name type="scientific">Phialocephala subalpina</name>
    <dbReference type="NCBI Taxonomy" id="576137"/>
    <lineage>
        <taxon>Eukaryota</taxon>
        <taxon>Fungi</taxon>
        <taxon>Dikarya</taxon>
        <taxon>Ascomycota</taxon>
        <taxon>Pezizomycotina</taxon>
        <taxon>Leotiomycetes</taxon>
        <taxon>Helotiales</taxon>
        <taxon>Mollisiaceae</taxon>
        <taxon>Phialocephala</taxon>
        <taxon>Phialocephala fortinii species complex</taxon>
    </lineage>
</organism>
<evidence type="ECO:0000256" key="1">
    <source>
        <dbReference type="PROSITE-ProRule" id="PRU00339"/>
    </source>
</evidence>
<feature type="repeat" description="TPR" evidence="1">
    <location>
        <begin position="922"/>
        <end position="955"/>
    </location>
</feature>
<dbReference type="PROSITE" id="PS50293">
    <property type="entry name" value="TPR_REGION"/>
    <property type="match status" value="1"/>
</dbReference>
<feature type="repeat" description="TPR" evidence="1">
    <location>
        <begin position="712"/>
        <end position="745"/>
    </location>
</feature>
<feature type="repeat" description="TPR" evidence="1">
    <location>
        <begin position="670"/>
        <end position="703"/>
    </location>
</feature>
<dbReference type="PANTHER" id="PTHR46082:SF6">
    <property type="entry name" value="AAA+ ATPASE DOMAIN-CONTAINING PROTEIN-RELATED"/>
    <property type="match status" value="1"/>
</dbReference>
<dbReference type="Proteomes" id="UP000184330">
    <property type="component" value="Unassembled WGS sequence"/>
</dbReference>
<dbReference type="PANTHER" id="PTHR46082">
    <property type="entry name" value="ATP/GTP-BINDING PROTEIN-RELATED"/>
    <property type="match status" value="1"/>
</dbReference>
<dbReference type="Pfam" id="PF06985">
    <property type="entry name" value="HET"/>
    <property type="match status" value="1"/>
</dbReference>
<dbReference type="STRING" id="576137.A0A1L7WFJ7"/>
<dbReference type="SUPFAM" id="SSF52540">
    <property type="entry name" value="P-loop containing nucleoside triphosphate hydrolases"/>
    <property type="match status" value="1"/>
</dbReference>
<keyword evidence="5" id="KW-1185">Reference proteome</keyword>
<dbReference type="InterPro" id="IPR053137">
    <property type="entry name" value="NLR-like"/>
</dbReference>
<dbReference type="SUPFAM" id="SSF48452">
    <property type="entry name" value="TPR-like"/>
    <property type="match status" value="1"/>
</dbReference>
<dbReference type="Pfam" id="PF00931">
    <property type="entry name" value="NB-ARC"/>
    <property type="match status" value="1"/>
</dbReference>
<evidence type="ECO:0000313" key="4">
    <source>
        <dbReference type="EMBL" id="CZR51509.1"/>
    </source>
</evidence>
<feature type="repeat" description="TPR" evidence="1">
    <location>
        <begin position="754"/>
        <end position="787"/>
    </location>
</feature>
<dbReference type="PROSITE" id="PS50005">
    <property type="entry name" value="TPR"/>
    <property type="match status" value="8"/>
</dbReference>
<feature type="repeat" description="TPR" evidence="1">
    <location>
        <begin position="838"/>
        <end position="871"/>
    </location>
</feature>
<evidence type="ECO:0000259" key="2">
    <source>
        <dbReference type="Pfam" id="PF00931"/>
    </source>
</evidence>
<protein>
    <submittedName>
        <fullName evidence="4">Related to calcium-independent phospholipase A2</fullName>
    </submittedName>
</protein>
<dbReference type="PRINTS" id="PR00381">
    <property type="entry name" value="KINESINLIGHT"/>
</dbReference>
<reference evidence="4 5" key="1">
    <citation type="submission" date="2016-03" db="EMBL/GenBank/DDBJ databases">
        <authorList>
            <person name="Ploux O."/>
        </authorList>
    </citation>
    <scope>NUCLEOTIDE SEQUENCE [LARGE SCALE GENOMIC DNA]</scope>
    <source>
        <strain evidence="4 5">UAMH 11012</strain>
    </source>
</reference>
<dbReference type="Gene3D" id="3.40.50.300">
    <property type="entry name" value="P-loop containing nucleotide triphosphate hydrolases"/>
    <property type="match status" value="1"/>
</dbReference>
<dbReference type="InterPro" id="IPR010730">
    <property type="entry name" value="HET"/>
</dbReference>
<feature type="repeat" description="TPR" evidence="1">
    <location>
        <begin position="880"/>
        <end position="913"/>
    </location>
</feature>
<dbReference type="SMART" id="SM00028">
    <property type="entry name" value="TPR"/>
    <property type="match status" value="10"/>
</dbReference>
<evidence type="ECO:0000313" key="5">
    <source>
        <dbReference type="Proteomes" id="UP000184330"/>
    </source>
</evidence>
<dbReference type="InterPro" id="IPR027417">
    <property type="entry name" value="P-loop_NTPase"/>
</dbReference>
<dbReference type="InterPro" id="IPR002182">
    <property type="entry name" value="NB-ARC"/>
</dbReference>
<dbReference type="Pfam" id="PF13424">
    <property type="entry name" value="TPR_12"/>
    <property type="match status" value="4"/>
</dbReference>
<feature type="repeat" description="TPR" evidence="1">
    <location>
        <begin position="628"/>
        <end position="661"/>
    </location>
</feature>
<sequence>MRLLQYTDDGDFSLTEFFESDIPKYAILSHRWGAEEVTFADLINSTGKSKAGYSKIRFCGEQARRDKLYYFWVDTCCINKSNSTELAEAINSMFRWYRDATKCYVYLPDVSRPRTDSAEGFNKAWESTFRKSQWFTRGWTLQELIAPASVDFFSKEGELLGNKASLERHICERTGIPVNALRGSSLSDFSVAERMSWAANRETYRPEDKAYSLLGIFDVNMPLIYSEGKDKAMNRLREEIDKASKGFKREDFSVAFSLSDVSDVEHFVAREDELSKIHKTLKGDGSRRAVVLHGLGGIGKTQLSIAYAKRHKDNYSAIFWLNIKDEDSLKQSFAKLAKQISREHPLAIRLRNVDTNENLDEVVDAVKAWLSLPHNTRWLMIYDNYDNPKLLGYTDPTTVDIRNFLPESYHGSIIITTRSSQVRNGHPIHIRKLGDVDDGLEILSNVSRREGLRSNPDAIMLARELDGLPLALATAGAYLDQVAQNDLSAKLLYFWAYFDSQDLWLELLQHSDSNDPDWVRELTKDELSFHRAMRVLSDHGLVEVDKSSQELLESRGYNIHGCVHSWTVHILNQEWNYDLARVALNSIALHVPGEQANRPWLTQRRLLQHAARCSHIVLNDLVLDDGIARAYFNLGYLYADQSKLAEAEQMYERALRGYEKALGVKHTSTLDTVNNLGNLYQNQGKLAEAEQMYERALRGYEKALGAEHTSTLYTVNNLGNLYKDQGRLAEAEQMYERALRGYEKALGAEHTLTLYTVNNLGLLYADQGRLAEAEQMYERALRGKEKALGAEHTSTLHTVNNLGLLYRNQSRLAEAEQIYERALRGYEKALGVEHTSTLHTVNNLGLLYADQGRLAEAEQMYERALRGYEKALGAEHTSTLHTVNNLGLLYADQGKLAEAEQMYERALRGYEKALGAKHTSTLYTVNNLGNLYQNQSKLAEAEQMYERALRGREKALGAEHTSTLDTINNLGNLYQNQGKLAEAEQMYERALRGYEKTLGADTITTYIPALNTLWGLGSLFKRQADFAKAKIMYSKALTGYENVVGLDHPKCQSLREIFQALNTIT</sequence>
<accession>A0A1L7WFJ7</accession>
<proteinExistence type="predicted"/>
<gene>
    <name evidence="4" type="ORF">PAC_01386</name>
</gene>
<feature type="domain" description="NB-ARC" evidence="2">
    <location>
        <begin position="271"/>
        <end position="446"/>
    </location>
</feature>
<dbReference type="Pfam" id="PF13374">
    <property type="entry name" value="TPR_10"/>
    <property type="match status" value="1"/>
</dbReference>
<dbReference type="OrthoDB" id="674604at2759"/>
<feature type="domain" description="Heterokaryon incompatibility" evidence="3">
    <location>
        <begin position="25"/>
        <end position="109"/>
    </location>
</feature>
<dbReference type="GO" id="GO:0043531">
    <property type="term" value="F:ADP binding"/>
    <property type="evidence" value="ECO:0007669"/>
    <property type="project" value="InterPro"/>
</dbReference>
<keyword evidence="1" id="KW-0802">TPR repeat</keyword>
<dbReference type="AlphaFoldDB" id="A0A1L7WFJ7"/>
<name>A0A1L7WFJ7_9HELO</name>
<feature type="repeat" description="TPR" evidence="1">
    <location>
        <begin position="964"/>
        <end position="997"/>
    </location>
</feature>
<evidence type="ECO:0000259" key="3">
    <source>
        <dbReference type="Pfam" id="PF06985"/>
    </source>
</evidence>